<evidence type="ECO:0000256" key="1">
    <source>
        <dbReference type="ARBA" id="ARBA00004167"/>
    </source>
</evidence>
<keyword evidence="13" id="KW-1185">Reference proteome</keyword>
<evidence type="ECO:0000256" key="7">
    <source>
        <dbReference type="ARBA" id="ARBA00023136"/>
    </source>
</evidence>
<evidence type="ECO:0000256" key="6">
    <source>
        <dbReference type="ARBA" id="ARBA00022989"/>
    </source>
</evidence>
<gene>
    <name evidence="12" type="ORF">Syun_005399</name>
</gene>
<evidence type="ECO:0000256" key="9">
    <source>
        <dbReference type="PROSITE-ProRule" id="PRU00175"/>
    </source>
</evidence>
<dbReference type="InterPro" id="IPR051653">
    <property type="entry name" value="E3_ligase_sorting_rcpt"/>
</dbReference>
<keyword evidence="3" id="KW-0479">Metal-binding</keyword>
<dbReference type="PROSITE" id="PS50089">
    <property type="entry name" value="ZF_RING_2"/>
    <property type="match status" value="1"/>
</dbReference>
<dbReference type="AlphaFoldDB" id="A0AAP0Q1P6"/>
<comment type="subcellular location">
    <subcellularLocation>
        <location evidence="1">Membrane</location>
        <topology evidence="1">Single-pass membrane protein</topology>
    </subcellularLocation>
</comment>
<evidence type="ECO:0000256" key="3">
    <source>
        <dbReference type="ARBA" id="ARBA00022723"/>
    </source>
</evidence>
<sequence length="161" mass="17968">MIGNSEGILVSAVFVSKTSGETLKKLAEGNGGECCLLPSPRERAADVFMIPFISVVILALAGIFLCTRFLVVRERGGHRHADSHLVEVLPCITFSVTRQIDQHARETCVICLEDYREGEKLKVLPCQHEFHATCIDSWLTKWGTFCPVCKRVINRQIRPSV</sequence>
<evidence type="ECO:0000256" key="2">
    <source>
        <dbReference type="ARBA" id="ARBA00022692"/>
    </source>
</evidence>
<dbReference type="PANTHER" id="PTHR47168:SF5">
    <property type="entry name" value="RING-TYPE DOMAIN-CONTAINING PROTEIN"/>
    <property type="match status" value="1"/>
</dbReference>
<dbReference type="SMART" id="SM00184">
    <property type="entry name" value="RING"/>
    <property type="match status" value="1"/>
</dbReference>
<evidence type="ECO:0000313" key="13">
    <source>
        <dbReference type="Proteomes" id="UP001420932"/>
    </source>
</evidence>
<evidence type="ECO:0000256" key="5">
    <source>
        <dbReference type="ARBA" id="ARBA00022833"/>
    </source>
</evidence>
<dbReference type="Proteomes" id="UP001420932">
    <property type="component" value="Unassembled WGS sequence"/>
</dbReference>
<evidence type="ECO:0000256" key="4">
    <source>
        <dbReference type="ARBA" id="ARBA00022771"/>
    </source>
</evidence>
<feature type="transmembrane region" description="Helical" evidence="10">
    <location>
        <begin position="48"/>
        <end position="71"/>
    </location>
</feature>
<protein>
    <recommendedName>
        <fullName evidence="11">RING-type domain-containing protein</fullName>
    </recommendedName>
</protein>
<keyword evidence="2 10" id="KW-0812">Transmembrane</keyword>
<keyword evidence="6 10" id="KW-1133">Transmembrane helix</keyword>
<dbReference type="Gene3D" id="3.30.40.10">
    <property type="entry name" value="Zinc/RING finger domain, C3HC4 (zinc finger)"/>
    <property type="match status" value="1"/>
</dbReference>
<dbReference type="PANTHER" id="PTHR47168">
    <property type="entry name" value="RING ZINC FINGER DOMAIN SUPERFAMILY PROTEIN-RELATED"/>
    <property type="match status" value="1"/>
</dbReference>
<dbReference type="GO" id="GO:0016020">
    <property type="term" value="C:membrane"/>
    <property type="evidence" value="ECO:0007669"/>
    <property type="project" value="UniProtKB-SubCell"/>
</dbReference>
<reference evidence="12 13" key="1">
    <citation type="submission" date="2024-01" db="EMBL/GenBank/DDBJ databases">
        <title>Genome assemblies of Stephania.</title>
        <authorList>
            <person name="Yang L."/>
        </authorList>
    </citation>
    <scope>NUCLEOTIDE SEQUENCE [LARGE SCALE GENOMIC DNA]</scope>
    <source>
        <strain evidence="12">YNDBR</strain>
        <tissue evidence="12">Leaf</tissue>
    </source>
</reference>
<dbReference type="EMBL" id="JBBNAF010000002">
    <property type="protein sequence ID" value="KAK9164497.1"/>
    <property type="molecule type" value="Genomic_DNA"/>
</dbReference>
<organism evidence="12 13">
    <name type="scientific">Stephania yunnanensis</name>
    <dbReference type="NCBI Taxonomy" id="152371"/>
    <lineage>
        <taxon>Eukaryota</taxon>
        <taxon>Viridiplantae</taxon>
        <taxon>Streptophyta</taxon>
        <taxon>Embryophyta</taxon>
        <taxon>Tracheophyta</taxon>
        <taxon>Spermatophyta</taxon>
        <taxon>Magnoliopsida</taxon>
        <taxon>Ranunculales</taxon>
        <taxon>Menispermaceae</taxon>
        <taxon>Menispermoideae</taxon>
        <taxon>Cissampelideae</taxon>
        <taxon>Stephania</taxon>
    </lineage>
</organism>
<evidence type="ECO:0000313" key="12">
    <source>
        <dbReference type="EMBL" id="KAK9164497.1"/>
    </source>
</evidence>
<evidence type="ECO:0000256" key="8">
    <source>
        <dbReference type="ARBA" id="ARBA00023157"/>
    </source>
</evidence>
<dbReference type="Pfam" id="PF13639">
    <property type="entry name" value="zf-RING_2"/>
    <property type="match status" value="1"/>
</dbReference>
<dbReference type="InterPro" id="IPR013083">
    <property type="entry name" value="Znf_RING/FYVE/PHD"/>
</dbReference>
<name>A0AAP0Q1P6_9MAGN</name>
<dbReference type="GO" id="GO:0008270">
    <property type="term" value="F:zinc ion binding"/>
    <property type="evidence" value="ECO:0007669"/>
    <property type="project" value="UniProtKB-KW"/>
</dbReference>
<dbReference type="FunFam" id="3.30.40.10:FF:000388">
    <property type="entry name" value="Putative RING zinc finger domain superfamily protein"/>
    <property type="match status" value="1"/>
</dbReference>
<feature type="domain" description="RING-type" evidence="11">
    <location>
        <begin position="108"/>
        <end position="150"/>
    </location>
</feature>
<keyword evidence="5" id="KW-0862">Zinc</keyword>
<dbReference type="InterPro" id="IPR001841">
    <property type="entry name" value="Znf_RING"/>
</dbReference>
<keyword evidence="4 9" id="KW-0863">Zinc-finger</keyword>
<keyword evidence="7 10" id="KW-0472">Membrane</keyword>
<dbReference type="SUPFAM" id="SSF57850">
    <property type="entry name" value="RING/U-box"/>
    <property type="match status" value="1"/>
</dbReference>
<accession>A0AAP0Q1P6</accession>
<proteinExistence type="predicted"/>
<evidence type="ECO:0000256" key="10">
    <source>
        <dbReference type="SAM" id="Phobius"/>
    </source>
</evidence>
<keyword evidence="8" id="KW-1015">Disulfide bond</keyword>
<comment type="caution">
    <text evidence="12">The sequence shown here is derived from an EMBL/GenBank/DDBJ whole genome shotgun (WGS) entry which is preliminary data.</text>
</comment>
<evidence type="ECO:0000259" key="11">
    <source>
        <dbReference type="PROSITE" id="PS50089"/>
    </source>
</evidence>